<dbReference type="EMBL" id="QFQS01000006">
    <property type="protein sequence ID" value="PZQ95616.1"/>
    <property type="molecule type" value="Genomic_DNA"/>
</dbReference>
<protein>
    <submittedName>
        <fullName evidence="2">Uncharacterized protein</fullName>
    </submittedName>
</protein>
<evidence type="ECO:0000313" key="2">
    <source>
        <dbReference type="EMBL" id="PZQ95616.1"/>
    </source>
</evidence>
<evidence type="ECO:0000313" key="3">
    <source>
        <dbReference type="Proteomes" id="UP000248975"/>
    </source>
</evidence>
<feature type="chain" id="PRO_5015984200" evidence="1">
    <location>
        <begin position="21"/>
        <end position="90"/>
    </location>
</feature>
<keyword evidence="1" id="KW-0732">Signal</keyword>
<dbReference type="Proteomes" id="UP000248975">
    <property type="component" value="Unassembled WGS sequence"/>
</dbReference>
<reference evidence="2 3" key="1">
    <citation type="submission" date="2017-08" db="EMBL/GenBank/DDBJ databases">
        <title>Infants hospitalized years apart are colonized by the same room-sourced microbial strains.</title>
        <authorList>
            <person name="Brooks B."/>
            <person name="Olm M.R."/>
            <person name="Firek B.A."/>
            <person name="Baker R."/>
            <person name="Thomas B.C."/>
            <person name="Morowitz M.J."/>
            <person name="Banfield J.F."/>
        </authorList>
    </citation>
    <scope>NUCLEOTIDE SEQUENCE [LARGE SCALE GENOMIC DNA]</scope>
    <source>
        <strain evidence="2">S2_003_000_R2_11</strain>
    </source>
</reference>
<dbReference type="AlphaFoldDB" id="A0A2W5S0J2"/>
<accession>A0A2W5S0J2</accession>
<name>A0A2W5S0J2_CERSP</name>
<feature type="signal peptide" evidence="1">
    <location>
        <begin position="1"/>
        <end position="20"/>
    </location>
</feature>
<gene>
    <name evidence="2" type="ORF">DI533_18375</name>
</gene>
<sequence length="90" mass="9171">MSRILGLAAVFASFAGIAAADVQAANSCAAGLSAQSRMIYDATAGNVKPDSNLRDVITENTKPLVMAGKMTRSEAQAAAPSAGKCLELLK</sequence>
<evidence type="ECO:0000256" key="1">
    <source>
        <dbReference type="SAM" id="SignalP"/>
    </source>
</evidence>
<proteinExistence type="predicted"/>
<organism evidence="2 3">
    <name type="scientific">Cereibacter sphaeroides</name>
    <name type="common">Rhodobacter sphaeroides</name>
    <dbReference type="NCBI Taxonomy" id="1063"/>
    <lineage>
        <taxon>Bacteria</taxon>
        <taxon>Pseudomonadati</taxon>
        <taxon>Pseudomonadota</taxon>
        <taxon>Alphaproteobacteria</taxon>
        <taxon>Rhodobacterales</taxon>
        <taxon>Paracoccaceae</taxon>
        <taxon>Cereibacter</taxon>
    </lineage>
</organism>
<comment type="caution">
    <text evidence="2">The sequence shown here is derived from an EMBL/GenBank/DDBJ whole genome shotgun (WGS) entry which is preliminary data.</text>
</comment>